<proteinExistence type="predicted"/>
<evidence type="ECO:0000313" key="1">
    <source>
        <dbReference type="EMBL" id="CBA05741.1"/>
    </source>
</evidence>
<name>C6SC84_NEIME</name>
<accession>C6SC84</accession>
<gene>
    <name evidence="1" type="ORF">NME_0899</name>
</gene>
<sequence>MAITLNFGMQDARSAGTAVKSGLRFRQSDGTAGYNV</sequence>
<dbReference type="EMBL" id="AM889137">
    <property type="protein sequence ID" value="CBA05741.1"/>
    <property type="molecule type" value="Genomic_DNA"/>
</dbReference>
<organism evidence="1">
    <name type="scientific">Neisseria meningitidis alpha153</name>
    <dbReference type="NCBI Taxonomy" id="663926"/>
    <lineage>
        <taxon>Bacteria</taxon>
        <taxon>Pseudomonadati</taxon>
        <taxon>Pseudomonadota</taxon>
        <taxon>Betaproteobacteria</taxon>
        <taxon>Neisseriales</taxon>
        <taxon>Neisseriaceae</taxon>
        <taxon>Neisseria</taxon>
    </lineage>
</organism>
<protein>
    <submittedName>
        <fullName evidence="1">Uncharacterized protein</fullName>
    </submittedName>
</protein>
<reference evidence="1" key="1">
    <citation type="journal article" date="2008" name="Proc. Natl. Acad. Sci. U.S.A.">
        <title>Whole-genome comparison of disease and carriage strains provides insights into virulence evolution in Neisseria meningitidis.</title>
        <authorList>
            <person name="Schoen C."/>
            <person name="Blom J."/>
            <person name="Claus H."/>
            <person name="Schramm-Glueck A."/>
            <person name="Brandt P."/>
            <person name="Mueller T."/>
            <person name="Goesmann A."/>
            <person name="Joseph B."/>
            <person name="Konietzny S."/>
            <person name="Kurzai O."/>
            <person name="Schmitt C."/>
            <person name="Friedrich T."/>
            <person name="Linke B."/>
            <person name="Vogel U."/>
            <person name="Frosch M."/>
        </authorList>
    </citation>
    <scope>NUCLEOTIDE SEQUENCE</scope>
    <source>
        <strain evidence="1">Alpha153</strain>
    </source>
</reference>
<dbReference type="AlphaFoldDB" id="C6SC84"/>